<proteinExistence type="predicted"/>
<dbReference type="PANTHER" id="PTHR31541">
    <property type="entry name" value="B3 DOMAIN PLANT PROTEIN-RELATED"/>
    <property type="match status" value="1"/>
</dbReference>
<gene>
    <name evidence="7" type="ORF">CMV_030348</name>
</gene>
<dbReference type="AlphaFoldDB" id="A0A8J4Q5D3"/>
<accession>A0A8J4Q5D3</accession>
<evidence type="ECO:0000256" key="4">
    <source>
        <dbReference type="ARBA" id="ARBA00023163"/>
    </source>
</evidence>
<evidence type="ECO:0000313" key="7">
    <source>
        <dbReference type="EMBL" id="KAF3943057.1"/>
    </source>
</evidence>
<feature type="region of interest" description="Disordered" evidence="6">
    <location>
        <begin position="1"/>
        <end position="23"/>
    </location>
</feature>
<evidence type="ECO:0008006" key="9">
    <source>
        <dbReference type="Google" id="ProtNLM"/>
    </source>
</evidence>
<dbReference type="InterPro" id="IPR015300">
    <property type="entry name" value="DNA-bd_pseudobarrel_sf"/>
</dbReference>
<keyword evidence="2" id="KW-0805">Transcription regulation</keyword>
<name>A0A8J4Q5D3_9ROSI</name>
<keyword evidence="8" id="KW-1185">Reference proteome</keyword>
<organism evidence="7 8">
    <name type="scientific">Castanea mollissima</name>
    <name type="common">Chinese chestnut</name>
    <dbReference type="NCBI Taxonomy" id="60419"/>
    <lineage>
        <taxon>Eukaryota</taxon>
        <taxon>Viridiplantae</taxon>
        <taxon>Streptophyta</taxon>
        <taxon>Embryophyta</taxon>
        <taxon>Tracheophyta</taxon>
        <taxon>Spermatophyta</taxon>
        <taxon>Magnoliopsida</taxon>
        <taxon>eudicotyledons</taxon>
        <taxon>Gunneridae</taxon>
        <taxon>Pentapetalae</taxon>
        <taxon>rosids</taxon>
        <taxon>fabids</taxon>
        <taxon>Fagales</taxon>
        <taxon>Fagaceae</taxon>
        <taxon>Castanea</taxon>
    </lineage>
</organism>
<evidence type="ECO:0000256" key="1">
    <source>
        <dbReference type="ARBA" id="ARBA00004123"/>
    </source>
</evidence>
<dbReference type="CDD" id="cd10017">
    <property type="entry name" value="B3_DNA"/>
    <property type="match status" value="1"/>
</dbReference>
<protein>
    <recommendedName>
        <fullName evidence="9">TF-B3 domain-containing protein</fullName>
    </recommendedName>
</protein>
<evidence type="ECO:0000256" key="3">
    <source>
        <dbReference type="ARBA" id="ARBA00023125"/>
    </source>
</evidence>
<dbReference type="PANTHER" id="PTHR31541:SF28">
    <property type="entry name" value="TF-B3 DOMAIN-CONTAINING PROTEIN"/>
    <property type="match status" value="1"/>
</dbReference>
<dbReference type="InterPro" id="IPR005508">
    <property type="entry name" value="At2g31720-like"/>
</dbReference>
<dbReference type="EMBL" id="JRKL02013144">
    <property type="protein sequence ID" value="KAF3943057.1"/>
    <property type="molecule type" value="Genomic_DNA"/>
</dbReference>
<keyword evidence="5" id="KW-0539">Nucleus</keyword>
<dbReference type="Gene3D" id="2.40.330.10">
    <property type="entry name" value="DNA-binding pseudobarrel domain"/>
    <property type="match status" value="1"/>
</dbReference>
<dbReference type="InterPro" id="IPR003340">
    <property type="entry name" value="B3_DNA-bd"/>
</dbReference>
<dbReference type="GO" id="GO:0005634">
    <property type="term" value="C:nucleus"/>
    <property type="evidence" value="ECO:0007669"/>
    <property type="project" value="UniProtKB-SubCell"/>
</dbReference>
<sequence length="291" mass="33657">MMGDRKEENMGKGSKASTSKEEFKYVDELEVAQELVSLSESMMMRDREEENVGKGSKAIMSKVEFNEKEPQVASKLFAPSLEEQLRDQHEDSARTSEPLNKNKIRKCVLDKASRAIDKESSLSQKFSTLEKTEKRKILSTIFDHEPEKMPPVPEHIAMLIKDGQCSTPFFKQLQVHEFTAATLLLSKPVVETCLFPLLNEEEKNAPSGVPVTAYDEKGEAFPMRFKRRLVIKNDYMLCDGWREFSIEHELRKFQDFVTLWMFRNKETDGLCFVVSYRRFENVDCRVSRKTG</sequence>
<keyword evidence="3" id="KW-0238">DNA-binding</keyword>
<dbReference type="Proteomes" id="UP000737018">
    <property type="component" value="Unassembled WGS sequence"/>
</dbReference>
<evidence type="ECO:0000313" key="8">
    <source>
        <dbReference type="Proteomes" id="UP000737018"/>
    </source>
</evidence>
<reference evidence="7" key="1">
    <citation type="submission" date="2020-03" db="EMBL/GenBank/DDBJ databases">
        <title>Castanea mollissima Vanexum genome sequencing.</title>
        <authorList>
            <person name="Staton M."/>
        </authorList>
    </citation>
    <scope>NUCLEOTIDE SEQUENCE</scope>
    <source>
        <tissue evidence="7">Leaf</tissue>
    </source>
</reference>
<keyword evidence="4" id="KW-0804">Transcription</keyword>
<dbReference type="GO" id="GO:0003677">
    <property type="term" value="F:DNA binding"/>
    <property type="evidence" value="ECO:0007669"/>
    <property type="project" value="UniProtKB-KW"/>
</dbReference>
<evidence type="ECO:0000256" key="2">
    <source>
        <dbReference type="ARBA" id="ARBA00023015"/>
    </source>
</evidence>
<comment type="caution">
    <text evidence="7">The sequence shown here is derived from an EMBL/GenBank/DDBJ whole genome shotgun (WGS) entry which is preliminary data.</text>
</comment>
<evidence type="ECO:0000256" key="5">
    <source>
        <dbReference type="ARBA" id="ARBA00023242"/>
    </source>
</evidence>
<dbReference type="OrthoDB" id="668173at2759"/>
<evidence type="ECO:0000256" key="6">
    <source>
        <dbReference type="SAM" id="MobiDB-lite"/>
    </source>
</evidence>
<comment type="subcellular location">
    <subcellularLocation>
        <location evidence="1">Nucleus</location>
    </subcellularLocation>
</comment>
<dbReference type="SUPFAM" id="SSF101936">
    <property type="entry name" value="DNA-binding pseudobarrel domain"/>
    <property type="match status" value="1"/>
</dbReference>
<feature type="compositionally biased region" description="Basic and acidic residues" evidence="6">
    <location>
        <begin position="1"/>
        <end position="10"/>
    </location>
</feature>